<protein>
    <submittedName>
        <fullName evidence="2">Uncharacterized protein</fullName>
    </submittedName>
</protein>
<evidence type="ECO:0000313" key="3">
    <source>
        <dbReference type="Proteomes" id="UP000460298"/>
    </source>
</evidence>
<reference evidence="2 3" key="1">
    <citation type="submission" date="2019-10" db="EMBL/GenBank/DDBJ databases">
        <title>Extracellular Electron Transfer in a Candidatus Methanoperedens spp. Enrichment Culture.</title>
        <authorList>
            <person name="Berger S."/>
            <person name="Rangel Shaw D."/>
            <person name="Berben T."/>
            <person name="In 'T Zandt M."/>
            <person name="Frank J."/>
            <person name="Reimann J."/>
            <person name="Jetten M.S.M."/>
            <person name="Welte C.U."/>
        </authorList>
    </citation>
    <scope>NUCLEOTIDE SEQUENCE [LARGE SCALE GENOMIC DNA]</scope>
    <source>
        <strain evidence="2">SB12</strain>
    </source>
</reference>
<accession>A0A833GZU5</accession>
<feature type="region of interest" description="Disordered" evidence="1">
    <location>
        <begin position="256"/>
        <end position="276"/>
    </location>
</feature>
<dbReference type="AlphaFoldDB" id="A0A833GZU5"/>
<sequence length="309" mass="35450">MKHNIEFDNRIWGSAIFDRIAINTGLGFSRITGNLEIFTNQNEGPDFIEWMQLRCQWQARGRNGKEVLLGTGQLWPDRFSSKKEVSISNIQVMLDLDYSRMAALEQLRDGHDIYFKLHLDGWARRGRHANPEEFRLDCQSHVPLSEWLKRLDESGYKKTLLLEIPVPDVQKDEALSRAAGHLEMAQRHLLNGHYRDCVGACRDVVSAIDFIEFSADKDRDLRGVTEGIQRKASDLRSKDERIYLLRNSFKQIAHAARHDDRLPAENESSEGRGNALPFSWEPEDARLAFSIAAALYRYSYEMKGGRNGG</sequence>
<dbReference type="Proteomes" id="UP000460298">
    <property type="component" value="Unassembled WGS sequence"/>
</dbReference>
<evidence type="ECO:0000256" key="1">
    <source>
        <dbReference type="SAM" id="MobiDB-lite"/>
    </source>
</evidence>
<proteinExistence type="predicted"/>
<gene>
    <name evidence="2" type="ORF">F9K24_18005</name>
</gene>
<name>A0A833GZU5_9LEPT</name>
<comment type="caution">
    <text evidence="2">The sequence shown here is derived from an EMBL/GenBank/DDBJ whole genome shotgun (WGS) entry which is preliminary data.</text>
</comment>
<organism evidence="2 3">
    <name type="scientific">Leptonema illini</name>
    <dbReference type="NCBI Taxonomy" id="183"/>
    <lineage>
        <taxon>Bacteria</taxon>
        <taxon>Pseudomonadati</taxon>
        <taxon>Spirochaetota</taxon>
        <taxon>Spirochaetia</taxon>
        <taxon>Leptospirales</taxon>
        <taxon>Leptospiraceae</taxon>
        <taxon>Leptonema</taxon>
    </lineage>
</organism>
<evidence type="ECO:0000313" key="2">
    <source>
        <dbReference type="EMBL" id="KAB2930084.1"/>
    </source>
</evidence>
<dbReference type="EMBL" id="WBUI01000023">
    <property type="protein sequence ID" value="KAB2930084.1"/>
    <property type="molecule type" value="Genomic_DNA"/>
</dbReference>